<evidence type="ECO:0000256" key="3">
    <source>
        <dbReference type="ARBA" id="ARBA00022801"/>
    </source>
</evidence>
<organism evidence="5 6">
    <name type="scientific">Agrilutibacter terrestris</name>
    <dbReference type="NCBI Taxonomy" id="2865112"/>
    <lineage>
        <taxon>Bacteria</taxon>
        <taxon>Pseudomonadati</taxon>
        <taxon>Pseudomonadota</taxon>
        <taxon>Gammaproteobacteria</taxon>
        <taxon>Lysobacterales</taxon>
        <taxon>Lysobacteraceae</taxon>
        <taxon>Agrilutibacter</taxon>
    </lineage>
</organism>
<dbReference type="AlphaFoldDB" id="A0A7H0FZ41"/>
<gene>
    <name evidence="5" type="primary">otsB</name>
    <name evidence="5" type="ORF">H8B22_03530</name>
</gene>
<dbReference type="NCBIfam" id="TIGR00685">
    <property type="entry name" value="T6PP"/>
    <property type="match status" value="1"/>
</dbReference>
<dbReference type="Proteomes" id="UP000516018">
    <property type="component" value="Chromosome"/>
</dbReference>
<dbReference type="RefSeq" id="WP_187712743.1">
    <property type="nucleotide sequence ID" value="NZ_CP060820.1"/>
</dbReference>
<evidence type="ECO:0000256" key="4">
    <source>
        <dbReference type="RuleBase" id="RU361117"/>
    </source>
</evidence>
<protein>
    <recommendedName>
        <fullName evidence="4">Trehalose 6-phosphate phosphatase</fullName>
        <ecNumber evidence="4">3.1.3.12</ecNumber>
    </recommendedName>
</protein>
<dbReference type="GO" id="GO:0000287">
    <property type="term" value="F:magnesium ion binding"/>
    <property type="evidence" value="ECO:0007669"/>
    <property type="project" value="UniProtKB-ARBA"/>
</dbReference>
<dbReference type="InterPro" id="IPR044651">
    <property type="entry name" value="OTSB-like"/>
</dbReference>
<dbReference type="InterPro" id="IPR036412">
    <property type="entry name" value="HAD-like_sf"/>
</dbReference>
<evidence type="ECO:0000313" key="6">
    <source>
        <dbReference type="Proteomes" id="UP000516018"/>
    </source>
</evidence>
<dbReference type="EC" id="3.1.3.12" evidence="4"/>
<dbReference type="GO" id="GO:0004805">
    <property type="term" value="F:trehalose-phosphatase activity"/>
    <property type="evidence" value="ECO:0007669"/>
    <property type="project" value="UniProtKB-EC"/>
</dbReference>
<dbReference type="InterPro" id="IPR023214">
    <property type="entry name" value="HAD_sf"/>
</dbReference>
<dbReference type="PANTHER" id="PTHR43768:SF3">
    <property type="entry name" value="TREHALOSE 6-PHOSPHATE PHOSPHATASE"/>
    <property type="match status" value="1"/>
</dbReference>
<dbReference type="CDD" id="cd01627">
    <property type="entry name" value="HAD_TPP"/>
    <property type="match status" value="1"/>
</dbReference>
<comment type="function">
    <text evidence="4">Removes the phosphate from trehalose 6-phosphate to produce free trehalose.</text>
</comment>
<comment type="catalytic activity">
    <reaction evidence="4">
        <text>alpha,alpha-trehalose 6-phosphate + H2O = alpha,alpha-trehalose + phosphate</text>
        <dbReference type="Rhea" id="RHEA:23420"/>
        <dbReference type="ChEBI" id="CHEBI:15377"/>
        <dbReference type="ChEBI" id="CHEBI:16551"/>
        <dbReference type="ChEBI" id="CHEBI:43474"/>
        <dbReference type="ChEBI" id="CHEBI:58429"/>
        <dbReference type="EC" id="3.1.3.12"/>
    </reaction>
</comment>
<keyword evidence="3 4" id="KW-0378">Hydrolase</keyword>
<reference evidence="5 6" key="1">
    <citation type="submission" date="2020-08" db="EMBL/GenBank/DDBJ databases">
        <title>Lysobacter sp. II4 sp. nov., isolated from soil.</title>
        <authorList>
            <person name="Woo C.Y."/>
            <person name="Kim J."/>
        </authorList>
    </citation>
    <scope>NUCLEOTIDE SEQUENCE [LARGE SCALE GENOMIC DNA]</scope>
    <source>
        <strain evidence="5 6">II4</strain>
    </source>
</reference>
<dbReference type="NCBIfam" id="TIGR01484">
    <property type="entry name" value="HAD-SF-IIB"/>
    <property type="match status" value="1"/>
</dbReference>
<evidence type="ECO:0000256" key="1">
    <source>
        <dbReference type="ARBA" id="ARBA00005199"/>
    </source>
</evidence>
<dbReference type="EMBL" id="CP060820">
    <property type="protein sequence ID" value="QNP41307.1"/>
    <property type="molecule type" value="Genomic_DNA"/>
</dbReference>
<comment type="pathway">
    <text evidence="1 4">Glycan biosynthesis; trehalose biosynthesis.</text>
</comment>
<comment type="similarity">
    <text evidence="2 4">Belongs to the trehalose phosphatase family.</text>
</comment>
<accession>A0A7H0FZ41</accession>
<keyword evidence="4" id="KW-0460">Magnesium</keyword>
<dbReference type="Gene3D" id="3.30.70.1020">
    <property type="entry name" value="Trehalose-6-phosphate phosphatase related protein, domain 2"/>
    <property type="match status" value="1"/>
</dbReference>
<evidence type="ECO:0000313" key="5">
    <source>
        <dbReference type="EMBL" id="QNP41307.1"/>
    </source>
</evidence>
<dbReference type="InterPro" id="IPR006379">
    <property type="entry name" value="HAD-SF_hydro_IIB"/>
</dbReference>
<evidence type="ECO:0000256" key="2">
    <source>
        <dbReference type="ARBA" id="ARBA00008770"/>
    </source>
</evidence>
<dbReference type="PANTHER" id="PTHR43768">
    <property type="entry name" value="TREHALOSE 6-PHOSPHATE PHOSPHATASE"/>
    <property type="match status" value="1"/>
</dbReference>
<dbReference type="InterPro" id="IPR003337">
    <property type="entry name" value="Trehalose_PPase"/>
</dbReference>
<keyword evidence="4" id="KW-0479">Metal-binding</keyword>
<dbReference type="GO" id="GO:0005992">
    <property type="term" value="P:trehalose biosynthetic process"/>
    <property type="evidence" value="ECO:0007669"/>
    <property type="project" value="UniProtKB-UniPathway"/>
</dbReference>
<dbReference type="Pfam" id="PF02358">
    <property type="entry name" value="Trehalose_PPase"/>
    <property type="match status" value="1"/>
</dbReference>
<keyword evidence="6" id="KW-1185">Reference proteome</keyword>
<comment type="cofactor">
    <cofactor evidence="4">
        <name>Mg(2+)</name>
        <dbReference type="ChEBI" id="CHEBI:18420"/>
    </cofactor>
</comment>
<dbReference type="UniPathway" id="UPA00299"/>
<dbReference type="SUPFAM" id="SSF56784">
    <property type="entry name" value="HAD-like"/>
    <property type="match status" value="1"/>
</dbReference>
<proteinExistence type="inferred from homology"/>
<dbReference type="KEGG" id="lsx:H8B22_03530"/>
<name>A0A7H0FZ41_9GAMM</name>
<sequence>MSADPSRLPRPPLPSADWALFLDVDGTLLDFSCTPDGVHVPMDLLGDLRRLHAALGGALALVSGRRLETLDALFSPLQLPAIGLHGLQRRGANDAGHAPPHELASVLAAARDLAAKYPGALVEDKGITLALHWRNAPAAEEPLHEFANSVLIDLPGYALQPGRDVIELRPDGHDKGDGIAALLDTAPFRGRMPVFIGDDYTDEHGFDAVNARHGLSVLVGTRADSAATHALHDPLSVRAWLRDAAHALAPEVAAAT</sequence>
<dbReference type="Gene3D" id="3.40.50.1000">
    <property type="entry name" value="HAD superfamily/HAD-like"/>
    <property type="match status" value="1"/>
</dbReference>